<feature type="non-terminal residue" evidence="1">
    <location>
        <position position="1"/>
    </location>
</feature>
<evidence type="ECO:0000313" key="1">
    <source>
        <dbReference type="EMBL" id="GAG48205.1"/>
    </source>
</evidence>
<name>X0XXX6_9ZZZZ</name>
<proteinExistence type="predicted"/>
<comment type="caution">
    <text evidence="1">The sequence shown here is derived from an EMBL/GenBank/DDBJ whole genome shotgun (WGS) entry which is preliminary data.</text>
</comment>
<organism evidence="1">
    <name type="scientific">marine sediment metagenome</name>
    <dbReference type="NCBI Taxonomy" id="412755"/>
    <lineage>
        <taxon>unclassified sequences</taxon>
        <taxon>metagenomes</taxon>
        <taxon>ecological metagenomes</taxon>
    </lineage>
</organism>
<gene>
    <name evidence="1" type="ORF">S01H1_82195</name>
</gene>
<dbReference type="AlphaFoldDB" id="X0XXX6"/>
<sequence>HISDDGRDVAIALTGARSGSLPVPQAVLERLLNPLLDRERVPRSSRSEGWGTTHSPLHSALDDVRSVDDFFEGVKVRNRFIWPNGDRPFRIDSIRIDNGELHLRIEPL</sequence>
<reference evidence="1" key="1">
    <citation type="journal article" date="2014" name="Front. Microbiol.">
        <title>High frequency of phylogenetically diverse reductive dehalogenase-homologous genes in deep subseafloor sedimentary metagenomes.</title>
        <authorList>
            <person name="Kawai M."/>
            <person name="Futagami T."/>
            <person name="Toyoda A."/>
            <person name="Takaki Y."/>
            <person name="Nishi S."/>
            <person name="Hori S."/>
            <person name="Arai W."/>
            <person name="Tsubouchi T."/>
            <person name="Morono Y."/>
            <person name="Uchiyama I."/>
            <person name="Ito T."/>
            <person name="Fujiyama A."/>
            <person name="Inagaki F."/>
            <person name="Takami H."/>
        </authorList>
    </citation>
    <scope>NUCLEOTIDE SEQUENCE</scope>
    <source>
        <strain evidence="1">Expedition CK06-06</strain>
    </source>
</reference>
<dbReference type="EMBL" id="BARS01055701">
    <property type="protein sequence ID" value="GAG48205.1"/>
    <property type="molecule type" value="Genomic_DNA"/>
</dbReference>
<protein>
    <submittedName>
        <fullName evidence="1">Uncharacterized protein</fullName>
    </submittedName>
</protein>
<accession>X0XXX6</accession>